<gene>
    <name evidence="1" type="ORF">EVAR_90954_1</name>
</gene>
<proteinExistence type="predicted"/>
<dbReference type="AlphaFoldDB" id="A0A4C1ZC62"/>
<sequence length="142" mass="16058">MLVNYFSNRRIGLFVGSRMGRKTTTMGCPQRLILEPTLWNLLLDDMFRLVNFERKESELLAAVSAWGNRNRLAFSPQKLTIITVKGRLQRAPILRLESVSIVSVAYVKIKHSKHALPVLADVMPAIVVVIDLTQFFGCSTIE</sequence>
<protein>
    <submittedName>
        <fullName evidence="1">115 kDa protein in type-1 retrotransposable element R1DM</fullName>
    </submittedName>
</protein>
<evidence type="ECO:0000313" key="2">
    <source>
        <dbReference type="Proteomes" id="UP000299102"/>
    </source>
</evidence>
<comment type="caution">
    <text evidence="1">The sequence shown here is derived from an EMBL/GenBank/DDBJ whole genome shotgun (WGS) entry which is preliminary data.</text>
</comment>
<dbReference type="EMBL" id="BGZK01001707">
    <property type="protein sequence ID" value="GBP84942.1"/>
    <property type="molecule type" value="Genomic_DNA"/>
</dbReference>
<evidence type="ECO:0000313" key="1">
    <source>
        <dbReference type="EMBL" id="GBP84942.1"/>
    </source>
</evidence>
<accession>A0A4C1ZC62</accession>
<dbReference type="OrthoDB" id="411871at2759"/>
<name>A0A4C1ZC62_EUMVA</name>
<organism evidence="1 2">
    <name type="scientific">Eumeta variegata</name>
    <name type="common">Bagworm moth</name>
    <name type="synonym">Eumeta japonica</name>
    <dbReference type="NCBI Taxonomy" id="151549"/>
    <lineage>
        <taxon>Eukaryota</taxon>
        <taxon>Metazoa</taxon>
        <taxon>Ecdysozoa</taxon>
        <taxon>Arthropoda</taxon>
        <taxon>Hexapoda</taxon>
        <taxon>Insecta</taxon>
        <taxon>Pterygota</taxon>
        <taxon>Neoptera</taxon>
        <taxon>Endopterygota</taxon>
        <taxon>Lepidoptera</taxon>
        <taxon>Glossata</taxon>
        <taxon>Ditrysia</taxon>
        <taxon>Tineoidea</taxon>
        <taxon>Psychidae</taxon>
        <taxon>Oiketicinae</taxon>
        <taxon>Eumeta</taxon>
    </lineage>
</organism>
<keyword evidence="2" id="KW-1185">Reference proteome</keyword>
<reference evidence="1 2" key="1">
    <citation type="journal article" date="2019" name="Commun. Biol.">
        <title>The bagworm genome reveals a unique fibroin gene that provides high tensile strength.</title>
        <authorList>
            <person name="Kono N."/>
            <person name="Nakamura H."/>
            <person name="Ohtoshi R."/>
            <person name="Tomita M."/>
            <person name="Numata K."/>
            <person name="Arakawa K."/>
        </authorList>
    </citation>
    <scope>NUCLEOTIDE SEQUENCE [LARGE SCALE GENOMIC DNA]</scope>
</reference>
<dbReference type="Proteomes" id="UP000299102">
    <property type="component" value="Unassembled WGS sequence"/>
</dbReference>